<evidence type="ECO:0000256" key="2">
    <source>
        <dbReference type="ARBA" id="ARBA00022980"/>
    </source>
</evidence>
<dbReference type="InterPro" id="IPR002136">
    <property type="entry name" value="Ribosomal_uL4"/>
</dbReference>
<dbReference type="Pfam" id="PF10058">
    <property type="entry name" value="Zn_ribbon_10"/>
    <property type="match status" value="1"/>
</dbReference>
<protein>
    <recommendedName>
        <fullName evidence="4">Large ribosomal subunit protein uL4m</fullName>
    </recommendedName>
</protein>
<dbReference type="Proteomes" id="UP000887561">
    <property type="component" value="Unplaced"/>
</dbReference>
<feature type="region of interest" description="Disordered" evidence="5">
    <location>
        <begin position="323"/>
        <end position="368"/>
    </location>
</feature>
<evidence type="ECO:0000256" key="4">
    <source>
        <dbReference type="ARBA" id="ARBA00040565"/>
    </source>
</evidence>
<feature type="compositionally biased region" description="Low complexity" evidence="5">
    <location>
        <begin position="327"/>
        <end position="341"/>
    </location>
</feature>
<dbReference type="InterPro" id="IPR023574">
    <property type="entry name" value="Ribosomal_uL4_dom_sf"/>
</dbReference>
<feature type="compositionally biased region" description="Low complexity" evidence="5">
    <location>
        <begin position="466"/>
        <end position="482"/>
    </location>
</feature>
<keyword evidence="3" id="KW-0687">Ribonucleoprotein</keyword>
<comment type="similarity">
    <text evidence="1">Belongs to the universal ribosomal protein uL4 family.</text>
</comment>
<reference evidence="8" key="1">
    <citation type="submission" date="2022-11" db="UniProtKB">
        <authorList>
            <consortium name="WormBaseParasite"/>
        </authorList>
    </citation>
    <scope>IDENTIFICATION</scope>
</reference>
<dbReference type="Gene3D" id="3.40.1370.10">
    <property type="match status" value="2"/>
</dbReference>
<proteinExistence type="inferred from homology"/>
<evidence type="ECO:0000256" key="5">
    <source>
        <dbReference type="SAM" id="MobiDB-lite"/>
    </source>
</evidence>
<feature type="compositionally biased region" description="Low complexity" evidence="5">
    <location>
        <begin position="353"/>
        <end position="368"/>
    </location>
</feature>
<dbReference type="GO" id="GO:0006412">
    <property type="term" value="P:translation"/>
    <property type="evidence" value="ECO:0007669"/>
    <property type="project" value="InterPro"/>
</dbReference>
<dbReference type="InterPro" id="IPR013005">
    <property type="entry name" value="Ribosomal_uL4-like"/>
</dbReference>
<evidence type="ECO:0000259" key="6">
    <source>
        <dbReference type="Pfam" id="PF10058"/>
    </source>
</evidence>
<keyword evidence="7" id="KW-1185">Reference proteome</keyword>
<feature type="domain" description="Lunapark zinc ribbon" evidence="6">
    <location>
        <begin position="405"/>
        <end position="454"/>
    </location>
</feature>
<name>A0A915M930_MELJA</name>
<feature type="compositionally biased region" description="Polar residues" evidence="5">
    <location>
        <begin position="343"/>
        <end position="352"/>
    </location>
</feature>
<dbReference type="Pfam" id="PF00573">
    <property type="entry name" value="Ribosomal_L4"/>
    <property type="match status" value="1"/>
</dbReference>
<dbReference type="GO" id="GO:0003735">
    <property type="term" value="F:structural constituent of ribosome"/>
    <property type="evidence" value="ECO:0007669"/>
    <property type="project" value="InterPro"/>
</dbReference>
<dbReference type="SUPFAM" id="SSF52166">
    <property type="entry name" value="Ribosomal protein L4"/>
    <property type="match status" value="1"/>
</dbReference>
<feature type="region of interest" description="Disordered" evidence="5">
    <location>
        <begin position="462"/>
        <end position="506"/>
    </location>
</feature>
<accession>A0A915M930</accession>
<keyword evidence="2" id="KW-0689">Ribosomal protein</keyword>
<organism evidence="7 8">
    <name type="scientific">Meloidogyne javanica</name>
    <name type="common">Root-knot nematode worm</name>
    <dbReference type="NCBI Taxonomy" id="6303"/>
    <lineage>
        <taxon>Eukaryota</taxon>
        <taxon>Metazoa</taxon>
        <taxon>Ecdysozoa</taxon>
        <taxon>Nematoda</taxon>
        <taxon>Chromadorea</taxon>
        <taxon>Rhabditida</taxon>
        <taxon>Tylenchina</taxon>
        <taxon>Tylenchomorpha</taxon>
        <taxon>Tylenchoidea</taxon>
        <taxon>Meloidogynidae</taxon>
        <taxon>Meloidogyninae</taxon>
        <taxon>Meloidogyne</taxon>
        <taxon>Meloidogyne incognita group</taxon>
    </lineage>
</organism>
<dbReference type="GO" id="GO:1990904">
    <property type="term" value="C:ribonucleoprotein complex"/>
    <property type="evidence" value="ECO:0007669"/>
    <property type="project" value="UniProtKB-KW"/>
</dbReference>
<evidence type="ECO:0000313" key="7">
    <source>
        <dbReference type="Proteomes" id="UP000887561"/>
    </source>
</evidence>
<dbReference type="AlphaFoldDB" id="A0A915M930"/>
<dbReference type="PANTHER" id="PTHR10746">
    <property type="entry name" value="50S RIBOSOMAL PROTEIN L4"/>
    <property type="match status" value="1"/>
</dbReference>
<evidence type="ECO:0000256" key="1">
    <source>
        <dbReference type="ARBA" id="ARBA00010528"/>
    </source>
</evidence>
<dbReference type="InterPro" id="IPR019273">
    <property type="entry name" value="Lunapark_Znf"/>
</dbReference>
<dbReference type="GO" id="GO:0005840">
    <property type="term" value="C:ribosome"/>
    <property type="evidence" value="ECO:0007669"/>
    <property type="project" value="UniProtKB-KW"/>
</dbReference>
<evidence type="ECO:0000256" key="3">
    <source>
        <dbReference type="ARBA" id="ARBA00023274"/>
    </source>
</evidence>
<dbReference type="WBParaSite" id="scaffold3158_cov165.g6096">
    <property type="protein sequence ID" value="scaffold3158_cov165.g6096"/>
    <property type="gene ID" value="scaffold3158_cov165.g6096"/>
</dbReference>
<evidence type="ECO:0000313" key="8">
    <source>
        <dbReference type="WBParaSite" id="scaffold3158_cov165.g6096"/>
    </source>
</evidence>
<sequence length="530" mass="61314">MNFKFLPALFSRHLSRTFNSVNNFCSSSTATLNLQSSSQPRELWRLDTTNPFLEIPEAWVTSLDEIYNRNYDIIQLHPDIFRVTPRLDILHRNIAWQTNYKNLVLTRMLTRAEMPGGGRKPWPQKRIGRAQAGSIRAPHFIRGGFVHKVRGPLTRFYMLPYSIRIHAFIQYLHDLAEARNWGYSVLFVDTSADNISANLVEASSHIPSFTVMPLYGLNCYSILRHETLVLSRRALDLLEERLLQKMYKTGQHDKSFRYIDYKQKLLAEGEDEEINDIYPPKQRRLRFFTERKVAIIEDVKENEKFKVAKAIIEKYGSQNEVSQWLGSATSSSPSQTTTKPMTENKNSNYQQGTNQKQNNNNNTPQPLPKLYEIRDPRQTVLRNVGTSPNRRVPIRPFVEESRGSLDRILDFVMGESINNRYALICSNCYTHNGMALREEFKTISYCCYRCNFFNTSKTELNKRSHPLNYSNNNPSTSNKSPPIGALNFTGHTDDSTENEEFEEEFGRKCSLAINGNDESEREDMVTARDK</sequence>
<dbReference type="PANTHER" id="PTHR10746:SF6">
    <property type="entry name" value="LARGE RIBOSOMAL SUBUNIT PROTEIN UL4M"/>
    <property type="match status" value="1"/>
</dbReference>